<organism evidence="1">
    <name type="scientific">Lygus hesperus</name>
    <name type="common">Western plant bug</name>
    <dbReference type="NCBI Taxonomy" id="30085"/>
    <lineage>
        <taxon>Eukaryota</taxon>
        <taxon>Metazoa</taxon>
        <taxon>Ecdysozoa</taxon>
        <taxon>Arthropoda</taxon>
        <taxon>Hexapoda</taxon>
        <taxon>Insecta</taxon>
        <taxon>Pterygota</taxon>
        <taxon>Neoptera</taxon>
        <taxon>Paraneoptera</taxon>
        <taxon>Hemiptera</taxon>
        <taxon>Heteroptera</taxon>
        <taxon>Panheteroptera</taxon>
        <taxon>Cimicomorpha</taxon>
        <taxon>Miridae</taxon>
        <taxon>Mirini</taxon>
        <taxon>Lygus</taxon>
    </lineage>
</organism>
<dbReference type="EMBL" id="GDHC01005806">
    <property type="protein sequence ID" value="JAQ12823.1"/>
    <property type="molecule type" value="Transcribed_RNA"/>
</dbReference>
<dbReference type="AlphaFoldDB" id="A0A146LZ45"/>
<sequence length="101" mass="10790">MSLSGVRSAQGICTVPNQPKWLFMSLCSVSGQLRAFAACPVSSGCCYEPLRCVQLAQGFVINPCNAPPKTASEKRVLHQALPETSPLLMYSSFKAPPPPPP</sequence>
<reference evidence="1" key="1">
    <citation type="journal article" date="2016" name="Gigascience">
        <title>De novo construction of an expanded transcriptome assembly for the western tarnished plant bug, Lygus hesperus.</title>
        <authorList>
            <person name="Tassone E.E."/>
            <person name="Geib S.M."/>
            <person name="Hall B."/>
            <person name="Fabrick J.A."/>
            <person name="Brent C.S."/>
            <person name="Hull J.J."/>
        </authorList>
    </citation>
    <scope>NUCLEOTIDE SEQUENCE</scope>
</reference>
<proteinExistence type="predicted"/>
<name>A0A146LZ45_LYGHE</name>
<evidence type="ECO:0000313" key="1">
    <source>
        <dbReference type="EMBL" id="JAQ12823.1"/>
    </source>
</evidence>
<protein>
    <submittedName>
        <fullName evidence="1">Uncharacterized protein</fullName>
    </submittedName>
</protein>
<feature type="non-terminal residue" evidence="1">
    <location>
        <position position="101"/>
    </location>
</feature>
<accession>A0A146LZ45</accession>
<gene>
    <name evidence="1" type="ORF">g.69838</name>
</gene>